<keyword evidence="4" id="KW-0472">Membrane</keyword>
<keyword evidence="2" id="KW-0812">Transmembrane</keyword>
<name>A0A2H9VT03_9SPHI</name>
<dbReference type="InterPro" id="IPR007452">
    <property type="entry name" value="TamB_C"/>
</dbReference>
<dbReference type="RefSeq" id="WP_100340180.1">
    <property type="nucleotide sequence ID" value="NZ_PGFJ01000001.1"/>
</dbReference>
<comment type="caution">
    <text evidence="7">The sequence shown here is derived from an EMBL/GenBank/DDBJ whole genome shotgun (WGS) entry which is preliminary data.</text>
</comment>
<protein>
    <submittedName>
        <fullName evidence="7">Uncharacterized protein DUF490</fullName>
    </submittedName>
</protein>
<evidence type="ECO:0000256" key="1">
    <source>
        <dbReference type="ARBA" id="ARBA00004167"/>
    </source>
</evidence>
<feature type="domain" description="Translocation and assembly module TamB C-terminal" evidence="6">
    <location>
        <begin position="998"/>
        <end position="1433"/>
    </location>
</feature>
<keyword evidence="8" id="KW-1185">Reference proteome</keyword>
<evidence type="ECO:0000256" key="3">
    <source>
        <dbReference type="ARBA" id="ARBA00022989"/>
    </source>
</evidence>
<organism evidence="7 8">
    <name type="scientific">Mucilaginibacter auburnensis</name>
    <dbReference type="NCBI Taxonomy" id="1457233"/>
    <lineage>
        <taxon>Bacteria</taxon>
        <taxon>Pseudomonadati</taxon>
        <taxon>Bacteroidota</taxon>
        <taxon>Sphingobacteriia</taxon>
        <taxon>Sphingobacteriales</taxon>
        <taxon>Sphingobacteriaceae</taxon>
        <taxon>Mucilaginibacter</taxon>
    </lineage>
</organism>
<gene>
    <name evidence="7" type="ORF">CLV57_0954</name>
</gene>
<dbReference type="GO" id="GO:0009306">
    <property type="term" value="P:protein secretion"/>
    <property type="evidence" value="ECO:0007669"/>
    <property type="project" value="InterPro"/>
</dbReference>
<proteinExistence type="predicted"/>
<dbReference type="PANTHER" id="PTHR36985:SF1">
    <property type="entry name" value="TRANSLOCATION AND ASSEMBLY MODULE SUBUNIT TAMB"/>
    <property type="match status" value="1"/>
</dbReference>
<dbReference type="PANTHER" id="PTHR36985">
    <property type="entry name" value="TRANSLOCATION AND ASSEMBLY MODULE SUBUNIT TAMB"/>
    <property type="match status" value="1"/>
</dbReference>
<evidence type="ECO:0000259" key="6">
    <source>
        <dbReference type="Pfam" id="PF04357"/>
    </source>
</evidence>
<evidence type="ECO:0000313" key="7">
    <source>
        <dbReference type="EMBL" id="PJJ83957.1"/>
    </source>
</evidence>
<dbReference type="Pfam" id="PF04357">
    <property type="entry name" value="TamB"/>
    <property type="match status" value="1"/>
</dbReference>
<accession>A0A2H9VT03</accession>
<evidence type="ECO:0000256" key="2">
    <source>
        <dbReference type="ARBA" id="ARBA00022692"/>
    </source>
</evidence>
<keyword evidence="3" id="KW-1133">Transmembrane helix</keyword>
<sequence>MLSILLLVFQYEPVQTWAAKKATKYLSKKLGTKVDIKSLYIKPFTSVVLEDFYVLDKQKDTLIRTPKLTVELSGFSLFSSIPERKLDLSLIQLDNGSFYLKNLEGNKTNFKFIVDSLASKDTTSTPGKPWTLVFGKIAVNNFRFRYKNQLKREPVKGMNFDDIDVRNFSVVVNNMDVYNHLFKGEVRNLTLKEKSGFDIQNFTGNATVDTNQILVEKLLIKTPNSTVKDYLRMRFKTFDDMSDFENKVRMDGFFKTSHISSKDIAYFADLEKMKFELGVDGKIQGKVKDLKAKGLTVTTGQATYIKGDFSLKGLPDFENTFMELDFDQIATNKRDLDKVIGGFTGGSTKAPDILNKFGNINFKGRFTGLQNNFVAYGSFKTKLGRFDPDINLKIDKNGTPSYTGKFNVYDFDLGNLIDEPQLGRATFNANIKGRGDELETLNEKVTAKIARISFKGYNYHNVTVNGSFIDQKASGQLTINDVNVKLDANGSVDLKPKLPTYDFTALIDDANLNKLKLLNDTVTISTQIKTRITGNSLKNMQGEALFSPIRVVDPRNNYLLDSIYVVARDTGDVRSIAFRSDALDGSIKGKYDLATLPSYFKTIVKKYIPSLQTTIVQPKPQNFEFNLAIKNLDPLTAIFLPDLKIPERGTFIGRFNSEEKTATLNGFIKTIKYGDMVFHDFILDESTLDQFLSLNVSLSRVDLTEKLYLKDIDITNFLNNDSLKFNVKLADKNATNQLDLYGLVAFGRDTTAKLQILPSDVILENQKWHIEEAVRIKLLDNKTQVSGFELSNGTQKVKIDGYISKSTQDKLNIVFEQFGMATLNQLTRTSDITLHGLMNGNVELSSILKSPGIAADLKIDSLAMNTTQIGDVKILSKLDNEKQQADVNMEITSNGIKTFDVDGKYIIKAGEDDELDFEVVMDKTKAIIFEPFVKDLVSNLKGTVSTDLKLTGTPSRPKLNGDLEFNDTGLKVNYLGTPYVLNDRVTVENSIISIKDLTLKDTLGGQGKIKGTVDLANPSNPVMDVTLNVNNGSLMALNTTFKENHLYFGKAFARGTFSFKGPVDNMNIDIDASTQEGTVFNLPLNASSTVSEYDFIRFESHKDTTNVAIDKKKSFNGVTLNLALNVDEKSTVIITTDYGVLQGNGTSRNLSLKINSLGDFEMFGDFNIISGKFEFTAKNFISKNFVVNQGGNIRWTGNPAAAEINLKAVYEVRTDISPLYTAAGLQSPRGNQQVLVQANLIITKSLLQPTIDFDFNFPTDPQIKEDVNTYLADNNNRSQQALSIIVRRAFAPGTGSNFGNQVLGTAGSALSEFAFNKLNSLISQSNVKGFDLTIRSFNDASASVKFFNERLVFNGSLFNNSGSSNLFNNNTSLLNSDFNKLTKDFEALYRIRPDGNLTGRYSYRVLNTNTLNAADQLTVQYVNGIGLVYQRDFDTFGEFIKNIFSRGTNRRNRKLIPLDQSVPVVPTPGTLPKADTTPSTGGGPSNEEDD</sequence>
<comment type="subcellular location">
    <subcellularLocation>
        <location evidence="1">Membrane</location>
        <topology evidence="1">Single-pass membrane protein</topology>
    </subcellularLocation>
</comment>
<reference evidence="7 8" key="1">
    <citation type="submission" date="2017-11" db="EMBL/GenBank/DDBJ databases">
        <title>Genomic Encyclopedia of Archaeal and Bacterial Type Strains, Phase II (KMG-II): From Individual Species to Whole Genera.</title>
        <authorList>
            <person name="Goeker M."/>
        </authorList>
    </citation>
    <scope>NUCLEOTIDE SEQUENCE [LARGE SCALE GENOMIC DNA]</scope>
    <source>
        <strain evidence="7 8">DSM 28175</strain>
    </source>
</reference>
<evidence type="ECO:0000256" key="4">
    <source>
        <dbReference type="ARBA" id="ARBA00023136"/>
    </source>
</evidence>
<feature type="region of interest" description="Disordered" evidence="5">
    <location>
        <begin position="1455"/>
        <end position="1490"/>
    </location>
</feature>
<dbReference type="Proteomes" id="UP000242687">
    <property type="component" value="Unassembled WGS sequence"/>
</dbReference>
<dbReference type="GO" id="GO:0005886">
    <property type="term" value="C:plasma membrane"/>
    <property type="evidence" value="ECO:0007669"/>
    <property type="project" value="InterPro"/>
</dbReference>
<evidence type="ECO:0000256" key="5">
    <source>
        <dbReference type="SAM" id="MobiDB-lite"/>
    </source>
</evidence>
<evidence type="ECO:0000313" key="8">
    <source>
        <dbReference type="Proteomes" id="UP000242687"/>
    </source>
</evidence>
<dbReference type="OrthoDB" id="680700at2"/>
<dbReference type="EMBL" id="PGFJ01000001">
    <property type="protein sequence ID" value="PJJ83957.1"/>
    <property type="molecule type" value="Genomic_DNA"/>
</dbReference>